<keyword evidence="1" id="KW-0812">Transmembrane</keyword>
<keyword evidence="1" id="KW-1133">Transmembrane helix</keyword>
<proteinExistence type="predicted"/>
<comment type="caution">
    <text evidence="2">The sequence shown here is derived from an EMBL/GenBank/DDBJ whole genome shotgun (WGS) entry which is preliminary data.</text>
</comment>
<name>A0ABS4DN25_9GAMM</name>
<evidence type="ECO:0000256" key="1">
    <source>
        <dbReference type="SAM" id="Phobius"/>
    </source>
</evidence>
<gene>
    <name evidence="2" type="ORF">J7I44_08990</name>
</gene>
<dbReference type="Proteomes" id="UP000823790">
    <property type="component" value="Unassembled WGS sequence"/>
</dbReference>
<reference evidence="2 3" key="1">
    <citation type="submission" date="2021-04" db="EMBL/GenBank/DDBJ databases">
        <authorList>
            <person name="Huq M.A."/>
        </authorList>
    </citation>
    <scope>NUCLEOTIDE SEQUENCE [LARGE SCALE GENOMIC DNA]</scope>
    <source>
        <strain evidence="2 3">MAH-13</strain>
    </source>
</reference>
<accession>A0ABS4DN25</accession>
<protein>
    <recommendedName>
        <fullName evidence="4">Relaxation protein</fullName>
    </recommendedName>
</protein>
<dbReference type="RefSeq" id="WP_209619210.1">
    <property type="nucleotide sequence ID" value="NZ_JAGJRS010000018.1"/>
</dbReference>
<evidence type="ECO:0008006" key="4">
    <source>
        <dbReference type="Google" id="ProtNLM"/>
    </source>
</evidence>
<organism evidence="2 3">
    <name type="scientific">Frateuria flava</name>
    <dbReference type="NCBI Taxonomy" id="2821489"/>
    <lineage>
        <taxon>Bacteria</taxon>
        <taxon>Pseudomonadati</taxon>
        <taxon>Pseudomonadota</taxon>
        <taxon>Gammaproteobacteria</taxon>
        <taxon>Lysobacterales</taxon>
        <taxon>Rhodanobacteraceae</taxon>
        <taxon>Frateuria</taxon>
    </lineage>
</organism>
<evidence type="ECO:0000313" key="3">
    <source>
        <dbReference type="Proteomes" id="UP000823790"/>
    </source>
</evidence>
<keyword evidence="1" id="KW-0472">Membrane</keyword>
<dbReference type="EMBL" id="JAGJRS010000018">
    <property type="protein sequence ID" value="MBP1474436.1"/>
    <property type="molecule type" value="Genomic_DNA"/>
</dbReference>
<feature type="transmembrane region" description="Helical" evidence="1">
    <location>
        <begin position="119"/>
        <end position="138"/>
    </location>
</feature>
<evidence type="ECO:0000313" key="2">
    <source>
        <dbReference type="EMBL" id="MBP1474436.1"/>
    </source>
</evidence>
<sequence>MDGSNIDDVKQLLVKLAVIAEQLDTRSRGALQRIDASATTLDRSAQRWAEGGDDFSRRMLETLGTQARDSIAGATRQALTPLDAQLRQSAEAAKWAADALAEQRKLLTLAQQSLVRRGLLALLVGAVLAAGGSGYMAWRNLRAATLGDDVLQAVHSGTLVRCPDSRALCVRIGPRPRRSGTQGQYLVVQP</sequence>
<keyword evidence="3" id="KW-1185">Reference proteome</keyword>